<evidence type="ECO:0000256" key="14">
    <source>
        <dbReference type="ARBA" id="ARBA00023296"/>
    </source>
</evidence>
<evidence type="ECO:0000256" key="12">
    <source>
        <dbReference type="ARBA" id="ARBA00022890"/>
    </source>
</evidence>
<dbReference type="GO" id="GO:0003677">
    <property type="term" value="F:DNA binding"/>
    <property type="evidence" value="ECO:0007669"/>
    <property type="project" value="UniProtKB-KW"/>
</dbReference>
<dbReference type="GO" id="GO:0075509">
    <property type="term" value="P:endocytosis involved in viral entry into host cell"/>
    <property type="evidence" value="ECO:0007669"/>
    <property type="project" value="UniProtKB-KW"/>
</dbReference>
<evidence type="ECO:0000256" key="1">
    <source>
        <dbReference type="ARBA" id="ARBA00004147"/>
    </source>
</evidence>
<proteinExistence type="inferred from homology"/>
<evidence type="ECO:0000256" key="13">
    <source>
        <dbReference type="ARBA" id="ARBA00023125"/>
    </source>
</evidence>
<dbReference type="InterPro" id="IPR038652">
    <property type="entry name" value="Circovirus_capsid_sf"/>
</dbReference>
<comment type="similarity">
    <text evidence="3">Belongs to the circoviridae capsid protein family.</text>
</comment>
<keyword evidence="12" id="KW-1164">Virus endocytosis by host</keyword>
<dbReference type="Gene3D" id="2.60.120.950">
    <property type="entry name" value="Circovirus capsid protein"/>
    <property type="match status" value="1"/>
</dbReference>
<dbReference type="InterPro" id="IPR003383">
    <property type="entry name" value="Circovirus_capsid"/>
</dbReference>
<reference evidence="16" key="1">
    <citation type="submission" date="2020-01" db="EMBL/GenBank/DDBJ databases">
        <title>Novel CRESS-DNA virus.</title>
        <authorList>
            <person name="Liu Q."/>
            <person name="Shan T."/>
            <person name="Yang S."/>
            <person name="Zhang W."/>
        </authorList>
    </citation>
    <scope>NUCLEOTIDE SEQUENCE</scope>
    <source>
        <strain evidence="16">Par078cir1</strain>
    </source>
</reference>
<dbReference type="GO" id="GO:0019069">
    <property type="term" value="P:viral capsid assembly"/>
    <property type="evidence" value="ECO:0007669"/>
    <property type="project" value="InterPro"/>
</dbReference>
<keyword evidence="4" id="KW-1140">T=1 icosahedral capsid protein</keyword>
<evidence type="ECO:0000256" key="6">
    <source>
        <dbReference type="ARBA" id="ARBA00022561"/>
    </source>
</evidence>
<evidence type="ECO:0000256" key="4">
    <source>
        <dbReference type="ARBA" id="ARBA00022431"/>
    </source>
</evidence>
<comment type="subunit">
    <text evidence="15">Homomultimer. Assembles in the nucleus, presumably in an immature form, then migrates to the cytoplasm once assembled as mature virion. Interacts with Rep; this interaction relocates Rep into the nucleus.</text>
</comment>
<protein>
    <submittedName>
        <fullName evidence="16">Capsid protein</fullName>
    </submittedName>
</protein>
<keyword evidence="5" id="KW-1163">Viral penetration into host nucleus</keyword>
<keyword evidence="13" id="KW-0238">DNA-binding</keyword>
<name>A0A6M3YNB1_9VIRU</name>
<dbReference type="GO" id="GO:0043657">
    <property type="term" value="C:host cell"/>
    <property type="evidence" value="ECO:0007669"/>
    <property type="project" value="GOC"/>
</dbReference>
<dbReference type="GO" id="GO:0042025">
    <property type="term" value="C:host cell nucleus"/>
    <property type="evidence" value="ECO:0007669"/>
    <property type="project" value="UniProtKB-SubCell"/>
</dbReference>
<organism evidence="16">
    <name type="scientific">Circoviridae sp</name>
    <dbReference type="NCBI Taxonomy" id="1954248"/>
    <lineage>
        <taxon>Viruses</taxon>
        <taxon>Monodnaviria</taxon>
        <taxon>Shotokuvirae</taxon>
        <taxon>Cressdnaviricota</taxon>
        <taxon>Arfiviricetes</taxon>
        <taxon>Rohanvirales</taxon>
        <taxon>Nenyaviridae</taxon>
        <taxon>Galvornvirus</taxon>
        <taxon>Galvornvirus isengard</taxon>
    </lineage>
</organism>
<evidence type="ECO:0000256" key="7">
    <source>
        <dbReference type="ARBA" id="ARBA00022562"/>
    </source>
</evidence>
<evidence type="ECO:0000256" key="8">
    <source>
        <dbReference type="ARBA" id="ARBA00022581"/>
    </source>
</evidence>
<evidence type="ECO:0000256" key="15">
    <source>
        <dbReference type="ARBA" id="ARBA00046863"/>
    </source>
</evidence>
<sequence length="141" mass="16031">MRPAKGFNLIDEGFGHVVNIQDSRIKLFKTTQVQPQDPIAPFDGAKKWFLRKGFKKFCRPKAQLTISDLIDANTTASMFLASQRGGWIPMIPQTTNGNGRAVMHYGVAWSWPTPNTDIEYLVNVTIYVQFRQFCPLNPRVN</sequence>
<comment type="subcellular location">
    <subcellularLocation>
        <location evidence="1">Host nucleus</location>
    </subcellularLocation>
    <subcellularLocation>
        <location evidence="2">Virion</location>
    </subcellularLocation>
</comment>
<accession>A0A6M3YNB1</accession>
<evidence type="ECO:0000256" key="10">
    <source>
        <dbReference type="ARBA" id="ARBA00022804"/>
    </source>
</evidence>
<keyword evidence="9" id="KW-1162">Viral penetration into host cytoplasm</keyword>
<evidence type="ECO:0000256" key="9">
    <source>
        <dbReference type="ARBA" id="ARBA00022595"/>
    </source>
</evidence>
<dbReference type="EMBL" id="MN928910">
    <property type="protein sequence ID" value="QJI53393.1"/>
    <property type="molecule type" value="Genomic_DNA"/>
</dbReference>
<dbReference type="GO" id="GO:0039615">
    <property type="term" value="C:T=1 icosahedral viral capsid"/>
    <property type="evidence" value="ECO:0007669"/>
    <property type="project" value="UniProtKB-KW"/>
</dbReference>
<keyword evidence="11" id="KW-0946">Virion</keyword>
<keyword evidence="7" id="KW-1048">Host nucleus</keyword>
<dbReference type="GO" id="GO:0019062">
    <property type="term" value="P:virion attachment to host cell"/>
    <property type="evidence" value="ECO:0007669"/>
    <property type="project" value="UniProtKB-KW"/>
</dbReference>
<keyword evidence="8" id="KW-0945">Host-virus interaction</keyword>
<evidence type="ECO:0000256" key="11">
    <source>
        <dbReference type="ARBA" id="ARBA00022844"/>
    </source>
</evidence>
<evidence type="ECO:0000256" key="5">
    <source>
        <dbReference type="ARBA" id="ARBA00022524"/>
    </source>
</evidence>
<evidence type="ECO:0000313" key="16">
    <source>
        <dbReference type="EMBL" id="QJI53393.1"/>
    </source>
</evidence>
<keyword evidence="10" id="KW-1161">Viral attachment to host cell</keyword>
<evidence type="ECO:0000256" key="3">
    <source>
        <dbReference type="ARBA" id="ARBA00010301"/>
    </source>
</evidence>
<keyword evidence="6" id="KW-0167">Capsid protein</keyword>
<dbReference type="Pfam" id="PF02443">
    <property type="entry name" value="Circo_capsid"/>
    <property type="match status" value="1"/>
</dbReference>
<keyword evidence="14" id="KW-1160">Virus entry into host cell</keyword>
<dbReference type="GO" id="GO:0075732">
    <property type="term" value="P:viral penetration into host nucleus"/>
    <property type="evidence" value="ECO:0007669"/>
    <property type="project" value="UniProtKB-KW"/>
</dbReference>
<evidence type="ECO:0000256" key="2">
    <source>
        <dbReference type="ARBA" id="ARBA00004328"/>
    </source>
</evidence>